<protein>
    <submittedName>
        <fullName evidence="2">Uncharacterized protein</fullName>
    </submittedName>
</protein>
<feature type="compositionally biased region" description="Acidic residues" evidence="1">
    <location>
        <begin position="131"/>
        <end position="147"/>
    </location>
</feature>
<gene>
    <name evidence="2" type="ORF">CHYS00102_LOCUS9791</name>
</gene>
<accession>A0A7S1FR49</accession>
<dbReference type="AlphaFoldDB" id="A0A7S1FR49"/>
<organism evidence="2">
    <name type="scientific">Corethron hystrix</name>
    <dbReference type="NCBI Taxonomy" id="216773"/>
    <lineage>
        <taxon>Eukaryota</taxon>
        <taxon>Sar</taxon>
        <taxon>Stramenopiles</taxon>
        <taxon>Ochrophyta</taxon>
        <taxon>Bacillariophyta</taxon>
        <taxon>Coscinodiscophyceae</taxon>
        <taxon>Corethrophycidae</taxon>
        <taxon>Corethrales</taxon>
        <taxon>Corethraceae</taxon>
        <taxon>Corethron</taxon>
    </lineage>
</organism>
<dbReference type="EMBL" id="HBFR01013474">
    <property type="protein sequence ID" value="CAD8882596.1"/>
    <property type="molecule type" value="Transcribed_RNA"/>
</dbReference>
<feature type="region of interest" description="Disordered" evidence="1">
    <location>
        <begin position="79"/>
        <end position="102"/>
    </location>
</feature>
<sequence>MMDAHAAEMRSGLESTKASYVGRPVAEVSAGKKSFGKVTDVHLDDNGSIGFKIVFNDGEKRDVDEKTLHEFLALHAREMGDPDPKKCTALPEKIGSPDGYDSSAHARLIHFRRQQHASDDDDDGGTHDNDGDTNDDDGSTDSSEAEDPAPARDSPRTIRDFLARAPPLVPVEDRPLQEEIPSIHANSMWTALNTAEPENGFHALLDAIAVRGLVPSANLKKRLLRLILEGPEQEGIRFLEPNRSELAGRLFRVLSTRFPASRHLNGAGVGGVEIVWDHVVGCLQGPLEAHRSMAQPMRMALKLGQAAAALEVFSALFGDDVVGNGATAGDCRKSAFRGRPAQALFEAPGGLREALKWIYRYYAQNWATYADVVEQDDGSVLPKISHDAMRCLEAMGNLACLVAWLFCATQGMEMDSTDLALVVKETLSTELMSFSKEKRKELEFSCLLSLRAEYASPLQLTLGGMLGLSSDLRMVGIF</sequence>
<proteinExistence type="predicted"/>
<feature type="region of interest" description="Disordered" evidence="1">
    <location>
        <begin position="114"/>
        <end position="157"/>
    </location>
</feature>
<evidence type="ECO:0000313" key="2">
    <source>
        <dbReference type="EMBL" id="CAD8882596.1"/>
    </source>
</evidence>
<reference evidence="2" key="1">
    <citation type="submission" date="2021-01" db="EMBL/GenBank/DDBJ databases">
        <authorList>
            <person name="Corre E."/>
            <person name="Pelletier E."/>
            <person name="Niang G."/>
            <person name="Scheremetjew M."/>
            <person name="Finn R."/>
            <person name="Kale V."/>
            <person name="Holt S."/>
            <person name="Cochrane G."/>
            <person name="Meng A."/>
            <person name="Brown T."/>
            <person name="Cohen L."/>
        </authorList>
    </citation>
    <scope>NUCLEOTIDE SEQUENCE</scope>
    <source>
        <strain evidence="2">308</strain>
    </source>
</reference>
<evidence type="ECO:0000256" key="1">
    <source>
        <dbReference type="SAM" id="MobiDB-lite"/>
    </source>
</evidence>
<name>A0A7S1FR49_9STRA</name>